<dbReference type="EMBL" id="SGBD01000001">
    <property type="protein sequence ID" value="RZD14837.1"/>
    <property type="molecule type" value="Genomic_DNA"/>
</dbReference>
<dbReference type="AlphaFoldDB" id="A0A519BC34"/>
<protein>
    <submittedName>
        <fullName evidence="1">ABC transporter substrate-binding protein</fullName>
    </submittedName>
</protein>
<accession>A0A519BC34</accession>
<evidence type="ECO:0000313" key="1">
    <source>
        <dbReference type="EMBL" id="RZD14837.1"/>
    </source>
</evidence>
<dbReference type="Pfam" id="PF13531">
    <property type="entry name" value="SBP_bac_11"/>
    <property type="match status" value="1"/>
</dbReference>
<evidence type="ECO:0000313" key="2">
    <source>
        <dbReference type="Proteomes" id="UP000320813"/>
    </source>
</evidence>
<dbReference type="SUPFAM" id="SSF53850">
    <property type="entry name" value="Periplasmic binding protein-like II"/>
    <property type="match status" value="1"/>
</dbReference>
<dbReference type="GO" id="GO:0015689">
    <property type="term" value="P:molybdate ion transport"/>
    <property type="evidence" value="ECO:0007669"/>
    <property type="project" value="TreeGrafter"/>
</dbReference>
<comment type="caution">
    <text evidence="1">The sequence shown here is derived from an EMBL/GenBank/DDBJ whole genome shotgun (WGS) entry which is preliminary data.</text>
</comment>
<dbReference type="GO" id="GO:0030973">
    <property type="term" value="F:molybdate ion binding"/>
    <property type="evidence" value="ECO:0007669"/>
    <property type="project" value="TreeGrafter"/>
</dbReference>
<dbReference type="PANTHER" id="PTHR30632">
    <property type="entry name" value="MOLYBDATE-BINDING PERIPLASMIC PROTEIN"/>
    <property type="match status" value="1"/>
</dbReference>
<dbReference type="Proteomes" id="UP000320813">
    <property type="component" value="Unassembled WGS sequence"/>
</dbReference>
<dbReference type="PANTHER" id="PTHR30632:SF0">
    <property type="entry name" value="SULFATE-BINDING PROTEIN"/>
    <property type="match status" value="1"/>
</dbReference>
<organism evidence="1 2">
    <name type="scientific">Candidatus Acidulodesulfobacterium ferriphilum</name>
    <dbReference type="NCBI Taxonomy" id="2597223"/>
    <lineage>
        <taxon>Bacteria</taxon>
        <taxon>Deltaproteobacteria</taxon>
        <taxon>Candidatus Acidulodesulfobacterales</taxon>
        <taxon>Candidatus Acidulodesulfobacterium</taxon>
    </lineage>
</organism>
<reference evidence="1 2" key="1">
    <citation type="submission" date="2019-01" db="EMBL/GenBank/DDBJ databases">
        <title>Insights into ecological role of a new deltaproteobacterial order Candidatus Sinidesulfobacterales (Sva0485) by metagenomics and metatranscriptomics.</title>
        <authorList>
            <person name="Tan S."/>
            <person name="Liu J."/>
            <person name="Fang Y."/>
            <person name="Hedlund B.P."/>
            <person name="Lian Z.H."/>
            <person name="Huang L.Y."/>
            <person name="Li J.T."/>
            <person name="Huang L.N."/>
            <person name="Li W.J."/>
            <person name="Jiang H.C."/>
            <person name="Dong H.L."/>
            <person name="Shu W.S."/>
        </authorList>
    </citation>
    <scope>NUCLEOTIDE SEQUENCE [LARGE SCALE GENOMIC DNA]</scope>
    <source>
        <strain evidence="1">AP3</strain>
    </source>
</reference>
<dbReference type="Gene3D" id="3.40.190.10">
    <property type="entry name" value="Periplasmic binding protein-like II"/>
    <property type="match status" value="2"/>
</dbReference>
<dbReference type="InterPro" id="IPR050682">
    <property type="entry name" value="ModA/WtpA"/>
</dbReference>
<name>A0A519BC34_9DELT</name>
<gene>
    <name evidence="1" type="ORF">EVJ47_00700</name>
</gene>
<sequence length="269" mass="30222">MKKIFFLIILILFSTFFYIPRANARTLIRIFASDAVAKPLHIIGNIFEKEHHGVKMNYEFSASGVFRVGILGGVPPDIYIASNEKYQDDLMEVAAINSYKVFAYDYLAAATPYANQAGITKSNLISKLTNKNVSLTVASPNFSPAGHYTMDMFRAINKRHQGAFNKIADHANQLLSPALIMPLLKNDKTDIGILYASQLAGLKRCGMDINIIPISSQYNTRAKFTISILNKSPFHFVSHRREKLNKEFEKLLLSKTGQKILKQWGFSPV</sequence>
<proteinExistence type="predicted"/>